<dbReference type="SUPFAM" id="SSF82771">
    <property type="entry name" value="GIY-YIG endonuclease"/>
    <property type="match status" value="1"/>
</dbReference>
<accession>A0A7G9L7I4</accession>
<proteinExistence type="predicted"/>
<dbReference type="Proteomes" id="UP000515808">
    <property type="component" value="Chromosome"/>
</dbReference>
<protein>
    <submittedName>
        <fullName evidence="1">GIY-YIG nuclease family protein</fullName>
    </submittedName>
</protein>
<name>A0A7G9L7I4_9FLAO</name>
<dbReference type="EMBL" id="CP060695">
    <property type="protein sequence ID" value="QNM84583.1"/>
    <property type="molecule type" value="Genomic_DNA"/>
</dbReference>
<sequence>MKELENKLQELSNIWKNIEIHLEESNFFKEIIKRLNDNQQTIANFNQLEITNTFGIYIFYIKPLKNYDFKSLEEDWKKIGLEKGYIKFPQIVKSRFDFHLPIKTSEKYVFYIGKSETLGNRIKEHITHEKNASTYGLKLKDRTFFTSENMSFSYWELPPELKSDHKEINQFLITQIEKKLRGKLNPWIGKQ</sequence>
<dbReference type="RefSeq" id="WP_187481512.1">
    <property type="nucleotide sequence ID" value="NZ_CP060695.1"/>
</dbReference>
<gene>
    <name evidence="1" type="ORF">H9W90_10280</name>
</gene>
<dbReference type="KEGG" id="ppec:H9W90_10280"/>
<reference evidence="1 2" key="1">
    <citation type="submission" date="2020-08" db="EMBL/GenBank/DDBJ databases">
        <title>Polaribacter sp. L12M9 isolated from gut of the Korean scallop.</title>
        <authorList>
            <person name="Jeong Y.S."/>
        </authorList>
    </citation>
    <scope>NUCLEOTIDE SEQUENCE [LARGE SCALE GENOMIC DNA]</scope>
    <source>
        <strain evidence="1 2">L12M9</strain>
    </source>
</reference>
<evidence type="ECO:0000313" key="1">
    <source>
        <dbReference type="EMBL" id="QNM84583.1"/>
    </source>
</evidence>
<organism evidence="1 2">
    <name type="scientific">Polaribacter pectinis</name>
    <dbReference type="NCBI Taxonomy" id="2738844"/>
    <lineage>
        <taxon>Bacteria</taxon>
        <taxon>Pseudomonadati</taxon>
        <taxon>Bacteroidota</taxon>
        <taxon>Flavobacteriia</taxon>
        <taxon>Flavobacteriales</taxon>
        <taxon>Flavobacteriaceae</taxon>
    </lineage>
</organism>
<dbReference type="AlphaFoldDB" id="A0A7G9L7I4"/>
<keyword evidence="2" id="KW-1185">Reference proteome</keyword>
<evidence type="ECO:0000313" key="2">
    <source>
        <dbReference type="Proteomes" id="UP000515808"/>
    </source>
</evidence>
<dbReference type="InterPro" id="IPR035901">
    <property type="entry name" value="GIY-YIG_endonuc_sf"/>
</dbReference>